<protein>
    <recommendedName>
        <fullName evidence="1">CHAD domain-containing protein</fullName>
    </recommendedName>
</protein>
<evidence type="ECO:0000313" key="3">
    <source>
        <dbReference type="Proteomes" id="UP000193622"/>
    </source>
</evidence>
<reference evidence="2 3" key="1">
    <citation type="submission" date="2016-01" db="EMBL/GenBank/DDBJ databases">
        <title>The new phylogeny of the genus Mycobacterium.</title>
        <authorList>
            <person name="Tarcisio F."/>
            <person name="Conor M."/>
            <person name="Antonella G."/>
            <person name="Elisabetta G."/>
            <person name="Giulia F.S."/>
            <person name="Sara T."/>
            <person name="Anna F."/>
            <person name="Clotilde B."/>
            <person name="Roberto B."/>
            <person name="Veronica D.S."/>
            <person name="Fabio R."/>
            <person name="Monica P."/>
            <person name="Olivier J."/>
            <person name="Enrico T."/>
            <person name="Nicola S."/>
        </authorList>
    </citation>
    <scope>NUCLEOTIDE SEQUENCE [LARGE SCALE GENOMIC DNA]</scope>
    <source>
        <strain evidence="2 3">DSM 45541</strain>
    </source>
</reference>
<dbReference type="Pfam" id="PF05235">
    <property type="entry name" value="CHAD"/>
    <property type="match status" value="1"/>
</dbReference>
<dbReference type="AlphaFoldDB" id="A0A1X1WS76"/>
<dbReference type="SMART" id="SM00880">
    <property type="entry name" value="CHAD"/>
    <property type="match status" value="1"/>
</dbReference>
<dbReference type="EMBL" id="LQPC01000026">
    <property type="protein sequence ID" value="ORV89444.1"/>
    <property type="molecule type" value="Genomic_DNA"/>
</dbReference>
<sequence>MTAPQVTKLEKSSVQPQSALTGYLTDQIGLVLDGLTGLREGTDPVHDTRVAIRRTRSTLRIFKRELDPVAGPAFEDELKWFAGVLGDVRDVQVQRHRLRDALDDLPELLVLGPVGSRINLDLRGIEAPARERVSEAMGTTRYLDLVTELQRWSAAPPVLPGGTAKRLRATAQKAGAKADRRLKAALKSDDDELLHRARKAAKRARYANELLQLDRSTKNAKRNIKHYKQIQSVLGDMQDTVVARTMLRQLGAAAGTTPGENGFTFGLLYAREEQLARQCRQAVAAL</sequence>
<name>A0A1X1WS76_MYCIR</name>
<comment type="caution">
    <text evidence="2">The sequence shown here is derived from an EMBL/GenBank/DDBJ whole genome shotgun (WGS) entry which is preliminary data.</text>
</comment>
<dbReference type="InterPro" id="IPR007899">
    <property type="entry name" value="CHAD_dom"/>
</dbReference>
<proteinExistence type="predicted"/>
<dbReference type="PANTHER" id="PTHR39339">
    <property type="entry name" value="SLR1444 PROTEIN"/>
    <property type="match status" value="1"/>
</dbReference>
<dbReference type="RefSeq" id="WP_085173359.1">
    <property type="nucleotide sequence ID" value="NZ_LQPC01000026.1"/>
</dbReference>
<dbReference type="PROSITE" id="PS51708">
    <property type="entry name" value="CHAD"/>
    <property type="match status" value="1"/>
</dbReference>
<dbReference type="InterPro" id="IPR038186">
    <property type="entry name" value="CHAD_dom_sf"/>
</dbReference>
<feature type="domain" description="CHAD" evidence="1">
    <location>
        <begin position="10"/>
        <end position="286"/>
    </location>
</feature>
<evidence type="ECO:0000313" key="2">
    <source>
        <dbReference type="EMBL" id="ORV89444.1"/>
    </source>
</evidence>
<dbReference type="PANTHER" id="PTHR39339:SF1">
    <property type="entry name" value="CHAD DOMAIN-CONTAINING PROTEIN"/>
    <property type="match status" value="1"/>
</dbReference>
<evidence type="ECO:0000259" key="1">
    <source>
        <dbReference type="PROSITE" id="PS51708"/>
    </source>
</evidence>
<accession>A0A1X1WS76</accession>
<dbReference type="Proteomes" id="UP000193622">
    <property type="component" value="Unassembled WGS sequence"/>
</dbReference>
<gene>
    <name evidence="2" type="ORF">AWC12_08365</name>
</gene>
<dbReference type="Gene3D" id="1.40.20.10">
    <property type="entry name" value="CHAD domain"/>
    <property type="match status" value="1"/>
</dbReference>
<organism evidence="2 3">
    <name type="scientific">Mycolicibacterium iranicum</name>
    <name type="common">Mycobacterium iranicum</name>
    <dbReference type="NCBI Taxonomy" id="912594"/>
    <lineage>
        <taxon>Bacteria</taxon>
        <taxon>Bacillati</taxon>
        <taxon>Actinomycetota</taxon>
        <taxon>Actinomycetes</taxon>
        <taxon>Mycobacteriales</taxon>
        <taxon>Mycobacteriaceae</taxon>
        <taxon>Mycolicibacterium</taxon>
    </lineage>
</organism>